<evidence type="ECO:0000256" key="4">
    <source>
        <dbReference type="ARBA" id="ARBA00022452"/>
    </source>
</evidence>
<comment type="subcellular location">
    <subcellularLocation>
        <location evidence="1">Cell outer membrane</location>
    </subcellularLocation>
</comment>
<dbReference type="AlphaFoldDB" id="A0A146GD05"/>
<accession>A0A146GD05</accession>
<evidence type="ECO:0000313" key="10">
    <source>
        <dbReference type="Proteomes" id="UP000076023"/>
    </source>
</evidence>
<evidence type="ECO:0000256" key="5">
    <source>
        <dbReference type="ARBA" id="ARBA00022692"/>
    </source>
</evidence>
<evidence type="ECO:0000256" key="3">
    <source>
        <dbReference type="ARBA" id="ARBA00022448"/>
    </source>
</evidence>
<comment type="caution">
    <text evidence="9">The sequence shown here is derived from an EMBL/GenBank/DDBJ whole genome shotgun (WGS) entry which is preliminary data.</text>
</comment>
<dbReference type="SUPFAM" id="SSF56954">
    <property type="entry name" value="Outer membrane efflux proteins (OEP)"/>
    <property type="match status" value="1"/>
</dbReference>
<keyword evidence="7" id="KW-0998">Cell outer membrane</keyword>
<evidence type="ECO:0000256" key="8">
    <source>
        <dbReference type="SAM" id="SignalP"/>
    </source>
</evidence>
<dbReference type="PROSITE" id="PS51257">
    <property type="entry name" value="PROKAR_LIPOPROTEIN"/>
    <property type="match status" value="1"/>
</dbReference>
<dbReference type="OrthoDB" id="5405048at2"/>
<dbReference type="GO" id="GO:0015562">
    <property type="term" value="F:efflux transmembrane transporter activity"/>
    <property type="evidence" value="ECO:0007669"/>
    <property type="project" value="InterPro"/>
</dbReference>
<dbReference type="GO" id="GO:0009279">
    <property type="term" value="C:cell outer membrane"/>
    <property type="evidence" value="ECO:0007669"/>
    <property type="project" value="UniProtKB-SubCell"/>
</dbReference>
<dbReference type="Proteomes" id="UP000076023">
    <property type="component" value="Unassembled WGS sequence"/>
</dbReference>
<proteinExistence type="inferred from homology"/>
<dbReference type="STRING" id="690879.TSACC_392"/>
<keyword evidence="10" id="KW-1185">Reference proteome</keyword>
<evidence type="ECO:0000256" key="2">
    <source>
        <dbReference type="ARBA" id="ARBA00007613"/>
    </source>
</evidence>
<keyword evidence="4" id="KW-1134">Transmembrane beta strand</keyword>
<dbReference type="EMBL" id="BDCO01000003">
    <property type="protein sequence ID" value="GAT35032.1"/>
    <property type="molecule type" value="Genomic_DNA"/>
</dbReference>
<name>A0A146GD05_TERSA</name>
<keyword evidence="6" id="KW-0472">Membrane</keyword>
<evidence type="ECO:0000256" key="6">
    <source>
        <dbReference type="ARBA" id="ARBA00023136"/>
    </source>
</evidence>
<organism evidence="9 10">
    <name type="scientific">Terrimicrobium sacchariphilum</name>
    <dbReference type="NCBI Taxonomy" id="690879"/>
    <lineage>
        <taxon>Bacteria</taxon>
        <taxon>Pseudomonadati</taxon>
        <taxon>Verrucomicrobiota</taxon>
        <taxon>Terrimicrobiia</taxon>
        <taxon>Terrimicrobiales</taxon>
        <taxon>Terrimicrobiaceae</taxon>
        <taxon>Terrimicrobium</taxon>
    </lineage>
</organism>
<dbReference type="InParanoid" id="A0A146GD05"/>
<dbReference type="Gene3D" id="1.20.1600.10">
    <property type="entry name" value="Outer membrane efflux proteins (OEP)"/>
    <property type="match status" value="1"/>
</dbReference>
<keyword evidence="5" id="KW-0812">Transmembrane</keyword>
<comment type="similarity">
    <text evidence="2">Belongs to the outer membrane factor (OMF) (TC 1.B.17) family.</text>
</comment>
<dbReference type="InterPro" id="IPR003423">
    <property type="entry name" value="OMP_efflux"/>
</dbReference>
<sequence>MKLPQATLIAAVLACHAGLAQAETLDVSLQKAVQLALAKNFRIKVEEFSPKIAKARELSSTGKFDPVLEASYTYSHSEQELRTLSNNLVDPVSLPGGEDPSLFARTTGQEADISVAGLTPTGLTYDIGPSLTINDNTQRDPQYTSYNTFLGFSVTQPLLKNFGTDVNLASVRVARADQAISQWQLRQQVMDVVTDTITTYTELYFSIENLGVEERSRGLSAQLVQDNEKRAEIGVMSPLDVMQAKADLAAREERVLMAEREVKNNENFLKQLVTDEISGLLDTNVQVAQPPLPEVGDINRKKDIARAFELRPDYRQLLLSIQKRQINVVFTRNQSLPQLDLTGSLGLNGIDTNFLSSVQRASGVNGTNRNTAWDIGAIFSLPIPNREAKGDLEVAKLQSLQALVDLKRLEQAIIVEADNAAGEIDTTRKRIEASRVAREFAQMTLDAAQARLASGTSTTFEVLQFQRDFATAQVNELRARADFIIAVARYARLTGSTLERNRIILD</sequence>
<dbReference type="GO" id="GO:1990281">
    <property type="term" value="C:efflux pump complex"/>
    <property type="evidence" value="ECO:0007669"/>
    <property type="project" value="TreeGrafter"/>
</dbReference>
<dbReference type="PANTHER" id="PTHR30026">
    <property type="entry name" value="OUTER MEMBRANE PROTEIN TOLC"/>
    <property type="match status" value="1"/>
</dbReference>
<gene>
    <name evidence="9" type="ORF">TSACC_392</name>
</gene>
<evidence type="ECO:0000313" key="9">
    <source>
        <dbReference type="EMBL" id="GAT35032.1"/>
    </source>
</evidence>
<reference evidence="10" key="1">
    <citation type="journal article" date="2017" name="Genome Announc.">
        <title>Draft Genome Sequence of Terrimicrobium sacchariphilum NM-5T, a Facultative Anaerobic Soil Bacterium of the Class Spartobacteria.</title>
        <authorList>
            <person name="Qiu Y.L."/>
            <person name="Tourlousse D.M."/>
            <person name="Matsuura N."/>
            <person name="Ohashi A."/>
            <person name="Sekiguchi Y."/>
        </authorList>
    </citation>
    <scope>NUCLEOTIDE SEQUENCE [LARGE SCALE GENOMIC DNA]</scope>
    <source>
        <strain evidence="10">NM-5</strain>
    </source>
</reference>
<evidence type="ECO:0000256" key="1">
    <source>
        <dbReference type="ARBA" id="ARBA00004442"/>
    </source>
</evidence>
<dbReference type="PANTHER" id="PTHR30026:SF23">
    <property type="entry name" value="TO APRF-PUTATIVE OUTER MEMBRANE EFFLUX PROTEIN OR SECRETED ALKALINE PHOSPHATASE-RELATED"/>
    <property type="match status" value="1"/>
</dbReference>
<dbReference type="Pfam" id="PF02321">
    <property type="entry name" value="OEP"/>
    <property type="match status" value="2"/>
</dbReference>
<dbReference type="GO" id="GO:0015288">
    <property type="term" value="F:porin activity"/>
    <property type="evidence" value="ECO:0007669"/>
    <property type="project" value="TreeGrafter"/>
</dbReference>
<keyword evidence="3" id="KW-0813">Transport</keyword>
<evidence type="ECO:0000256" key="7">
    <source>
        <dbReference type="ARBA" id="ARBA00023237"/>
    </source>
</evidence>
<feature type="chain" id="PRO_5007524768" evidence="8">
    <location>
        <begin position="23"/>
        <end position="506"/>
    </location>
</feature>
<protein>
    <submittedName>
        <fullName evidence="9">Outer membrane protein TolC</fullName>
    </submittedName>
</protein>
<dbReference type="RefSeq" id="WP_075080891.1">
    <property type="nucleotide sequence ID" value="NZ_BDCO01000003.1"/>
</dbReference>
<keyword evidence="8" id="KW-0732">Signal</keyword>
<dbReference type="InterPro" id="IPR051906">
    <property type="entry name" value="TolC-like"/>
</dbReference>
<feature type="signal peptide" evidence="8">
    <location>
        <begin position="1"/>
        <end position="22"/>
    </location>
</feature>